<feature type="transmembrane region" description="Helical" evidence="1">
    <location>
        <begin position="187"/>
        <end position="208"/>
    </location>
</feature>
<comment type="caution">
    <text evidence="2">The sequence shown here is derived from an EMBL/GenBank/DDBJ whole genome shotgun (WGS) entry which is preliminary data.</text>
</comment>
<proteinExistence type="predicted"/>
<dbReference type="Proteomes" id="UP000465810">
    <property type="component" value="Unassembled WGS sequence"/>
</dbReference>
<dbReference type="AlphaFoldDB" id="A0A7X4K8S2"/>
<evidence type="ECO:0000313" key="2">
    <source>
        <dbReference type="EMBL" id="MYL99564.1"/>
    </source>
</evidence>
<keyword evidence="3" id="KW-1185">Reference proteome</keyword>
<feature type="transmembrane region" description="Helical" evidence="1">
    <location>
        <begin position="107"/>
        <end position="127"/>
    </location>
</feature>
<reference evidence="2 3" key="1">
    <citation type="submission" date="2019-12" db="EMBL/GenBank/DDBJ databases">
        <authorList>
            <person name="Feng G."/>
            <person name="Zhu H."/>
        </authorList>
    </citation>
    <scope>NUCLEOTIDE SEQUENCE [LARGE SCALE GENOMIC DNA]</scope>
    <source>
        <strain evidence="2 3">FGD1</strain>
    </source>
</reference>
<accession>A0A7X4K8S2</accession>
<keyword evidence="1" id="KW-0472">Membrane</keyword>
<evidence type="ECO:0000256" key="1">
    <source>
        <dbReference type="SAM" id="Phobius"/>
    </source>
</evidence>
<keyword evidence="1" id="KW-0812">Transmembrane</keyword>
<dbReference type="EMBL" id="WVTD01000017">
    <property type="protein sequence ID" value="MYL99564.1"/>
    <property type="molecule type" value="Genomic_DNA"/>
</dbReference>
<sequence>MRFVIEPENWPSLTHRWAMALGADSRLMPHHVPLSALPPSFEGNAWAYAAALFSLTLASCLSLKRLLGTVSEASREIALERRIGSYVRRPAIPFWTPLGLFRWKVSCLYLTVLMGAIGDVLVMLLWGEVSARTMEVLLSLDRALDGATIMPFMLAFVIGEWSDHAIPQALIRSQQLACPPKWARIKGSVGMTGLIAFIALGVTVGKAWT</sequence>
<keyword evidence="1" id="KW-1133">Transmembrane helix</keyword>
<name>A0A7X4K8S2_9SPHN</name>
<dbReference type="RefSeq" id="WP_160987008.1">
    <property type="nucleotide sequence ID" value="NZ_WVTD01000017.1"/>
</dbReference>
<feature type="transmembrane region" description="Helical" evidence="1">
    <location>
        <begin position="147"/>
        <end position="166"/>
    </location>
</feature>
<gene>
    <name evidence="2" type="ORF">GR702_17520</name>
</gene>
<organism evidence="2 3">
    <name type="scientific">Novosphingobium silvae</name>
    <dbReference type="NCBI Taxonomy" id="2692619"/>
    <lineage>
        <taxon>Bacteria</taxon>
        <taxon>Pseudomonadati</taxon>
        <taxon>Pseudomonadota</taxon>
        <taxon>Alphaproteobacteria</taxon>
        <taxon>Sphingomonadales</taxon>
        <taxon>Sphingomonadaceae</taxon>
        <taxon>Novosphingobium</taxon>
    </lineage>
</organism>
<protein>
    <submittedName>
        <fullName evidence="2">Uncharacterized protein</fullName>
    </submittedName>
</protein>
<evidence type="ECO:0000313" key="3">
    <source>
        <dbReference type="Proteomes" id="UP000465810"/>
    </source>
</evidence>